<proteinExistence type="predicted"/>
<dbReference type="Proteomes" id="UP001595850">
    <property type="component" value="Unassembled WGS sequence"/>
</dbReference>
<organism evidence="1 2">
    <name type="scientific">Planomonospora corallina</name>
    <dbReference type="NCBI Taxonomy" id="1806052"/>
    <lineage>
        <taxon>Bacteria</taxon>
        <taxon>Bacillati</taxon>
        <taxon>Actinomycetota</taxon>
        <taxon>Actinomycetes</taxon>
        <taxon>Streptosporangiales</taxon>
        <taxon>Streptosporangiaceae</taxon>
        <taxon>Planomonospora</taxon>
    </lineage>
</organism>
<evidence type="ECO:0000313" key="1">
    <source>
        <dbReference type="EMBL" id="MFC4060189.1"/>
    </source>
</evidence>
<protein>
    <submittedName>
        <fullName evidence="1">Uncharacterized protein</fullName>
    </submittedName>
</protein>
<name>A0ABV8IB73_9ACTN</name>
<dbReference type="EMBL" id="JBHSBM010000018">
    <property type="protein sequence ID" value="MFC4060189.1"/>
    <property type="molecule type" value="Genomic_DNA"/>
</dbReference>
<reference evidence="2" key="1">
    <citation type="journal article" date="2019" name="Int. J. Syst. Evol. Microbiol.">
        <title>The Global Catalogue of Microorganisms (GCM) 10K type strain sequencing project: providing services to taxonomists for standard genome sequencing and annotation.</title>
        <authorList>
            <consortium name="The Broad Institute Genomics Platform"/>
            <consortium name="The Broad Institute Genome Sequencing Center for Infectious Disease"/>
            <person name="Wu L."/>
            <person name="Ma J."/>
        </authorList>
    </citation>
    <scope>NUCLEOTIDE SEQUENCE [LARGE SCALE GENOMIC DNA]</scope>
    <source>
        <strain evidence="2">TBRC 4489</strain>
    </source>
</reference>
<gene>
    <name evidence="1" type="ORF">ACFOWE_17935</name>
</gene>
<accession>A0ABV8IB73</accession>
<dbReference type="RefSeq" id="WP_377289206.1">
    <property type="nucleotide sequence ID" value="NZ_JBHSBM010000018.1"/>
</dbReference>
<evidence type="ECO:0000313" key="2">
    <source>
        <dbReference type="Proteomes" id="UP001595850"/>
    </source>
</evidence>
<sequence>MIPCIKPGLDHVHWTLHPARRYTLEASCAGVGHILPAGGGDSRLAMLGDLVLCGPGGPHTPDVVSEGQALTEMLDALPSGPAARELRDELVSRLLHITRAAA</sequence>
<comment type="caution">
    <text evidence="1">The sequence shown here is derived from an EMBL/GenBank/DDBJ whole genome shotgun (WGS) entry which is preliminary data.</text>
</comment>
<keyword evidence="2" id="KW-1185">Reference proteome</keyword>